<dbReference type="EMBL" id="CP050292">
    <property type="protein sequence ID" value="QND71397.1"/>
    <property type="molecule type" value="Genomic_DNA"/>
</dbReference>
<feature type="signal peptide" evidence="1">
    <location>
        <begin position="1"/>
        <end position="24"/>
    </location>
</feature>
<organism evidence="2 3">
    <name type="scientific">Tardiphaga robiniae</name>
    <dbReference type="NCBI Taxonomy" id="943830"/>
    <lineage>
        <taxon>Bacteria</taxon>
        <taxon>Pseudomonadati</taxon>
        <taxon>Pseudomonadota</taxon>
        <taxon>Alphaproteobacteria</taxon>
        <taxon>Hyphomicrobiales</taxon>
        <taxon>Nitrobacteraceae</taxon>
        <taxon>Tardiphaga</taxon>
    </lineage>
</organism>
<evidence type="ECO:0000313" key="3">
    <source>
        <dbReference type="Proteomes" id="UP000515291"/>
    </source>
</evidence>
<evidence type="ECO:0000256" key="1">
    <source>
        <dbReference type="SAM" id="SignalP"/>
    </source>
</evidence>
<feature type="chain" id="PRO_5028889640" evidence="1">
    <location>
        <begin position="25"/>
        <end position="92"/>
    </location>
</feature>
<evidence type="ECO:0000313" key="2">
    <source>
        <dbReference type="EMBL" id="QND71397.1"/>
    </source>
</evidence>
<accession>A0A7G6TXB5</accession>
<name>A0A7G6TXB5_9BRAD</name>
<dbReference type="KEGG" id="trb:HB776_09210"/>
<reference evidence="3" key="1">
    <citation type="journal article" date="2020" name="Mol. Plant Microbe">
        <title>Rhizobial microsymbionts of the narrowly endemic Oxytropis species growing in Kamchatka are characterized by significant genetic diversity and possess a set of genes that are associated with T3SS and T6SS secretion systems and can affect the development of symbiosis.</title>
        <authorList>
            <person name="Safronova V."/>
            <person name="Guro P."/>
            <person name="Sazanova A."/>
            <person name="Kuznetsova I."/>
            <person name="Belimov A."/>
            <person name="Yakubov V."/>
            <person name="Chirak E."/>
            <person name="Afonin A."/>
            <person name="Gogolev Y."/>
            <person name="Andronov E."/>
            <person name="Tikhonovich I."/>
        </authorList>
    </citation>
    <scope>NUCLEOTIDE SEQUENCE [LARGE SCALE GENOMIC DNA]</scope>
    <source>
        <strain evidence="3">581</strain>
    </source>
</reference>
<dbReference type="AlphaFoldDB" id="A0A7G6TXB5"/>
<keyword evidence="1" id="KW-0732">Signal</keyword>
<protein>
    <submittedName>
        <fullName evidence="2">Uncharacterized protein</fullName>
    </submittedName>
</protein>
<gene>
    <name evidence="2" type="ORF">HB776_09210</name>
</gene>
<sequence>MKMTSLSIAAAAAISIAGGGAGFAAELPTYESAGLPISAVQVRVLGAANVLEQSAAPSSTASLHQLRVLAPRTVMTTVTAAPTRTETARSIR</sequence>
<dbReference type="Proteomes" id="UP000515291">
    <property type="component" value="Chromosome"/>
</dbReference>
<proteinExistence type="predicted"/>